<feature type="compositionally biased region" description="Basic residues" evidence="1">
    <location>
        <begin position="341"/>
        <end position="353"/>
    </location>
</feature>
<organism evidence="2 3">
    <name type="scientific">Phomopsis amygdali</name>
    <name type="common">Fusicoccum amygdali</name>
    <dbReference type="NCBI Taxonomy" id="1214568"/>
    <lineage>
        <taxon>Eukaryota</taxon>
        <taxon>Fungi</taxon>
        <taxon>Dikarya</taxon>
        <taxon>Ascomycota</taxon>
        <taxon>Pezizomycotina</taxon>
        <taxon>Sordariomycetes</taxon>
        <taxon>Sordariomycetidae</taxon>
        <taxon>Diaporthales</taxon>
        <taxon>Diaporthaceae</taxon>
        <taxon>Diaporthe</taxon>
    </lineage>
</organism>
<gene>
    <name evidence="2" type="ORF">N8I77_013083</name>
</gene>
<dbReference type="SUPFAM" id="SSF54768">
    <property type="entry name" value="dsRNA-binding domain-like"/>
    <property type="match status" value="1"/>
</dbReference>
<name>A0AAD9S270_PHOAM</name>
<evidence type="ECO:0000313" key="3">
    <source>
        <dbReference type="Proteomes" id="UP001265746"/>
    </source>
</evidence>
<evidence type="ECO:0000256" key="1">
    <source>
        <dbReference type="SAM" id="MobiDB-lite"/>
    </source>
</evidence>
<sequence>MSADLIEKLLAKMKKTGSSDMLPPKMEPGEAPSSDAPPFPSYSIQPEHPIMTSAPRYPFVRPFAGGPIPAPGTPQDRFAAVLGRPRYSSLPAPLLGMALNTTTPFPPPSHQQSSAFGMHLAAPGVSTPGALSTPQPIPSLAAPAVHKPQVGPTGRSSNNGGGRGPTLPEPGAPVTTWLSFECQRRHFNPEFKTREIFTKDGRPKYQCIVTVKDIVIDSNTLFNDPLDAKAHVADKALKYIRREWPRNGLPASYNSAPGAATVKNQVEDLGRRQEELRQMLKQRQQTKSAEPLQNSPPVSSGVDMTDPAQARAFVEGFKVGQLAAQQEAAGGGSSPPSIPPSRRRSRSPARRRSGSQGNADDSYRQRSPIRDATKTGPEAFSPPRYFDGSRHDSRLPSTDRYRPRSSPSKN</sequence>
<dbReference type="EMBL" id="JAUJFL010000010">
    <property type="protein sequence ID" value="KAK2597222.1"/>
    <property type="molecule type" value="Genomic_DNA"/>
</dbReference>
<comment type="caution">
    <text evidence="2">The sequence shown here is derived from an EMBL/GenBank/DDBJ whole genome shotgun (WGS) entry which is preliminary data.</text>
</comment>
<dbReference type="Proteomes" id="UP001265746">
    <property type="component" value="Unassembled WGS sequence"/>
</dbReference>
<feature type="compositionally biased region" description="Basic and acidic residues" evidence="1">
    <location>
        <begin position="387"/>
        <end position="402"/>
    </location>
</feature>
<feature type="compositionally biased region" description="Basic and acidic residues" evidence="1">
    <location>
        <begin position="361"/>
        <end position="373"/>
    </location>
</feature>
<proteinExistence type="predicted"/>
<keyword evidence="3" id="KW-1185">Reference proteome</keyword>
<dbReference type="AlphaFoldDB" id="A0AAD9S270"/>
<reference evidence="2" key="1">
    <citation type="submission" date="2023-06" db="EMBL/GenBank/DDBJ databases">
        <authorList>
            <person name="Noh H."/>
        </authorList>
    </citation>
    <scope>NUCLEOTIDE SEQUENCE</scope>
    <source>
        <strain evidence="2">DUCC20226</strain>
    </source>
</reference>
<feature type="region of interest" description="Disordered" evidence="1">
    <location>
        <begin position="324"/>
        <end position="410"/>
    </location>
</feature>
<accession>A0AAD9S270</accession>
<feature type="region of interest" description="Disordered" evidence="1">
    <location>
        <begin position="139"/>
        <end position="172"/>
    </location>
</feature>
<feature type="compositionally biased region" description="Polar residues" evidence="1">
    <location>
        <begin position="281"/>
        <end position="298"/>
    </location>
</feature>
<evidence type="ECO:0000313" key="2">
    <source>
        <dbReference type="EMBL" id="KAK2597222.1"/>
    </source>
</evidence>
<feature type="region of interest" description="Disordered" evidence="1">
    <location>
        <begin position="13"/>
        <end position="40"/>
    </location>
</feature>
<feature type="region of interest" description="Disordered" evidence="1">
    <location>
        <begin position="279"/>
        <end position="304"/>
    </location>
</feature>
<protein>
    <submittedName>
        <fullName evidence="2">Uncharacterized protein</fullName>
    </submittedName>
</protein>